<sequence length="487" mass="52777">MERNTREKKKLITPLAMSLSAVLLLGLLLTGCATQPSGSNTKQQGQVAPTELGDYIILSWQTIGMKCTSDNDAWFSWHTPGNDMWAQVIKRGDPPVVVTEGIKLTYEAPEDHRDPSKTLNFWDYAPITLGKEIPVNTGRSGNAADKGELTLNEAKSAWTALGIPISPFNDHGEVYAYPMFTVTASDEVTGKVLATTKVSMPVSAEIGCYLCHGGITKQPGIGLADETAKNILAAHDKNTGTNLLAEAEAGRPQYCLDCHAAANVGAPGKPDVLSMSAALHGKHAQYIQGGTVDSCGVCHPSSNKGEVYCQRDVHRGFGMDCMDCHGTLPQHAASVLTNELHKPAAQASLERLKPFLNDVDPVGRGHWINQPDCLSCHEDHKKASFEASSYNEWIFERDELYRFEKADNGDMMCASCHGSPHAIYPVSTVFGYDQINYQPESLQGFAGPIGANGNCSVCHTAPVTGDWHHKNQEQPFIAPSFANDPKR</sequence>
<dbReference type="PANTHER" id="PTHR35038">
    <property type="entry name" value="DISSIMILATORY SULFITE REDUCTASE SIRA"/>
    <property type="match status" value="1"/>
</dbReference>
<evidence type="ECO:0000313" key="3">
    <source>
        <dbReference type="Proteomes" id="UP000468766"/>
    </source>
</evidence>
<gene>
    <name evidence="2" type="ORF">F9B85_07475</name>
</gene>
<dbReference type="EMBL" id="WBXO01000004">
    <property type="protein sequence ID" value="KAB2953094.1"/>
    <property type="molecule type" value="Genomic_DNA"/>
</dbReference>
<dbReference type="Gene3D" id="3.90.10.10">
    <property type="entry name" value="Cytochrome C3"/>
    <property type="match status" value="1"/>
</dbReference>
<proteinExistence type="predicted"/>
<dbReference type="PROSITE" id="PS51257">
    <property type="entry name" value="PROKAR_LIPOPROTEIN"/>
    <property type="match status" value="1"/>
</dbReference>
<protein>
    <submittedName>
        <fullName evidence="2">Cytochrome c</fullName>
    </submittedName>
</protein>
<organism evidence="2 3">
    <name type="scientific">Heliorestis acidaminivorans</name>
    <dbReference type="NCBI Taxonomy" id="553427"/>
    <lineage>
        <taxon>Bacteria</taxon>
        <taxon>Bacillati</taxon>
        <taxon>Bacillota</taxon>
        <taxon>Clostridia</taxon>
        <taxon>Eubacteriales</taxon>
        <taxon>Heliobacteriaceae</taxon>
        <taxon>Heliorestis</taxon>
    </lineage>
</organism>
<dbReference type="InterPro" id="IPR036280">
    <property type="entry name" value="Multihaem_cyt_sf"/>
</dbReference>
<dbReference type="RefSeq" id="WP_151619754.1">
    <property type="nucleotide sequence ID" value="NZ_WBXO01000004.1"/>
</dbReference>
<reference evidence="2 3" key="1">
    <citation type="submission" date="2019-10" db="EMBL/GenBank/DDBJ databases">
        <title>Whole-genome sequence of the extremophile Heliorestis acidaminivorans DSM 24790.</title>
        <authorList>
            <person name="Kyndt J.A."/>
            <person name="Meyer T.E."/>
        </authorList>
    </citation>
    <scope>NUCLEOTIDE SEQUENCE [LARGE SCALE GENOMIC DNA]</scope>
    <source>
        <strain evidence="2 3">DSM 24790</strain>
    </source>
</reference>
<name>A0A6I0F182_9FIRM</name>
<dbReference type="PANTHER" id="PTHR35038:SF8">
    <property type="entry name" value="C-TYPE POLYHEME CYTOCHROME OMCC"/>
    <property type="match status" value="1"/>
</dbReference>
<evidence type="ECO:0000256" key="1">
    <source>
        <dbReference type="ARBA" id="ARBA00022729"/>
    </source>
</evidence>
<dbReference type="InterPro" id="IPR051829">
    <property type="entry name" value="Multiheme_Cytochr_ET"/>
</dbReference>
<dbReference type="SUPFAM" id="SSF48695">
    <property type="entry name" value="Multiheme cytochromes"/>
    <property type="match status" value="1"/>
</dbReference>
<comment type="caution">
    <text evidence="2">The sequence shown here is derived from an EMBL/GenBank/DDBJ whole genome shotgun (WGS) entry which is preliminary data.</text>
</comment>
<keyword evidence="3" id="KW-1185">Reference proteome</keyword>
<dbReference type="AlphaFoldDB" id="A0A6I0F182"/>
<evidence type="ECO:0000313" key="2">
    <source>
        <dbReference type="EMBL" id="KAB2953094.1"/>
    </source>
</evidence>
<dbReference type="Proteomes" id="UP000468766">
    <property type="component" value="Unassembled WGS sequence"/>
</dbReference>
<keyword evidence="1" id="KW-0732">Signal</keyword>
<dbReference type="OrthoDB" id="9814800at2"/>
<accession>A0A6I0F182</accession>